<name>A0A3A4A1R8_9ACTN</name>
<evidence type="ECO:0000259" key="4">
    <source>
        <dbReference type="PROSITE" id="PS51898"/>
    </source>
</evidence>
<dbReference type="OrthoDB" id="3175606at2"/>
<proteinExistence type="predicted"/>
<organism evidence="5 6">
    <name type="scientific">Bailinhaonella thermotolerans</name>
    <dbReference type="NCBI Taxonomy" id="1070861"/>
    <lineage>
        <taxon>Bacteria</taxon>
        <taxon>Bacillati</taxon>
        <taxon>Actinomycetota</taxon>
        <taxon>Actinomycetes</taxon>
        <taxon>Streptosporangiales</taxon>
        <taxon>Streptosporangiaceae</taxon>
        <taxon>Bailinhaonella</taxon>
    </lineage>
</organism>
<dbReference type="GO" id="GO:0015074">
    <property type="term" value="P:DNA integration"/>
    <property type="evidence" value="ECO:0007669"/>
    <property type="project" value="InterPro"/>
</dbReference>
<evidence type="ECO:0000313" key="6">
    <source>
        <dbReference type="Proteomes" id="UP000265768"/>
    </source>
</evidence>
<dbReference type="Pfam" id="PF00589">
    <property type="entry name" value="Phage_integrase"/>
    <property type="match status" value="1"/>
</dbReference>
<dbReference type="Gene3D" id="1.10.443.10">
    <property type="entry name" value="Intergrase catalytic core"/>
    <property type="match status" value="1"/>
</dbReference>
<feature type="compositionally biased region" description="Basic and acidic residues" evidence="3">
    <location>
        <begin position="1"/>
        <end position="23"/>
    </location>
</feature>
<accession>A0A3A4A1R8</accession>
<evidence type="ECO:0000313" key="5">
    <source>
        <dbReference type="EMBL" id="RJL22138.1"/>
    </source>
</evidence>
<evidence type="ECO:0000256" key="3">
    <source>
        <dbReference type="SAM" id="MobiDB-lite"/>
    </source>
</evidence>
<dbReference type="PANTHER" id="PTHR30349:SF91">
    <property type="entry name" value="INTA PROTEIN"/>
    <property type="match status" value="1"/>
</dbReference>
<dbReference type="AlphaFoldDB" id="A0A3A4A1R8"/>
<dbReference type="Gene3D" id="1.10.150.130">
    <property type="match status" value="1"/>
</dbReference>
<reference evidence="5 6" key="1">
    <citation type="submission" date="2018-09" db="EMBL/GenBank/DDBJ databases">
        <title>YIM 75507 draft genome.</title>
        <authorList>
            <person name="Tang S."/>
            <person name="Feng Y."/>
        </authorList>
    </citation>
    <scope>NUCLEOTIDE SEQUENCE [LARGE SCALE GENOMIC DNA]</scope>
    <source>
        <strain evidence="5 6">YIM 75507</strain>
    </source>
</reference>
<dbReference type="CDD" id="cd01189">
    <property type="entry name" value="INT_ICEBs1_C_like"/>
    <property type="match status" value="1"/>
</dbReference>
<dbReference type="InterPro" id="IPR010998">
    <property type="entry name" value="Integrase_recombinase_N"/>
</dbReference>
<dbReference type="PROSITE" id="PS51898">
    <property type="entry name" value="TYR_RECOMBINASE"/>
    <property type="match status" value="1"/>
</dbReference>
<comment type="caution">
    <text evidence="5">The sequence shown here is derived from an EMBL/GenBank/DDBJ whole genome shotgun (WGS) entry which is preliminary data.</text>
</comment>
<sequence length="410" mass="46661">MGRSEAEVTRKVQELEKQRDAGQVRKPGKSPTVAEWMTEYLGVVCERLVVSGKMAPRTLEDYKSKNRNWIVPKLGRHRLPKLEPEHLDHAYNAMIAEGLSPTSVLKIHRILSRALKVAVRRGKIMRNVATLIDAPVADDPEVEALTREEARRILNVARHRRNGARWSVALALGIRQGEALGLRWPYVDLDTGEIRAWYQAQRQPWEHGCSDPVACGKEWHRRPCKKPCKVHGHERSCGPSCKKPGHRCPRRTCPKDCTGHADRCPQRKGGGIVFRPRKGRRKLTVQCPPELLPLLREHKEAQDADRSRMGDRWHDYGLVFPTRYGTPVERTDDWREWKALLKKAGVRDARLHDARHTAGTLLVEQGVHIRVVQEILGHARVTTTERYTHVASALVQDASERMGAALWGED</sequence>
<gene>
    <name evidence="5" type="ORF">D5H75_36645</name>
</gene>
<dbReference type="GO" id="GO:0003677">
    <property type="term" value="F:DNA binding"/>
    <property type="evidence" value="ECO:0007669"/>
    <property type="project" value="UniProtKB-KW"/>
</dbReference>
<dbReference type="InterPro" id="IPR050090">
    <property type="entry name" value="Tyrosine_recombinase_XerCD"/>
</dbReference>
<dbReference type="GO" id="GO:0006310">
    <property type="term" value="P:DNA recombination"/>
    <property type="evidence" value="ECO:0007669"/>
    <property type="project" value="UniProtKB-KW"/>
</dbReference>
<dbReference type="SUPFAM" id="SSF56349">
    <property type="entry name" value="DNA breaking-rejoining enzymes"/>
    <property type="match status" value="1"/>
</dbReference>
<dbReference type="InterPro" id="IPR011010">
    <property type="entry name" value="DNA_brk_join_enz"/>
</dbReference>
<evidence type="ECO:0000256" key="2">
    <source>
        <dbReference type="ARBA" id="ARBA00023172"/>
    </source>
</evidence>
<keyword evidence="2" id="KW-0233">DNA recombination</keyword>
<dbReference type="EMBL" id="QZEY01000023">
    <property type="protein sequence ID" value="RJL22138.1"/>
    <property type="molecule type" value="Genomic_DNA"/>
</dbReference>
<dbReference type="Proteomes" id="UP000265768">
    <property type="component" value="Unassembled WGS sequence"/>
</dbReference>
<keyword evidence="1" id="KW-0238">DNA-binding</keyword>
<feature type="domain" description="Tyr recombinase" evidence="4">
    <location>
        <begin position="140"/>
        <end position="400"/>
    </location>
</feature>
<dbReference type="InterPro" id="IPR002104">
    <property type="entry name" value="Integrase_catalytic"/>
</dbReference>
<feature type="region of interest" description="Disordered" evidence="3">
    <location>
        <begin position="1"/>
        <end position="29"/>
    </location>
</feature>
<protein>
    <submittedName>
        <fullName evidence="5">Site-specific integrase</fullName>
    </submittedName>
</protein>
<dbReference type="InterPro" id="IPR013762">
    <property type="entry name" value="Integrase-like_cat_sf"/>
</dbReference>
<dbReference type="PANTHER" id="PTHR30349">
    <property type="entry name" value="PHAGE INTEGRASE-RELATED"/>
    <property type="match status" value="1"/>
</dbReference>
<keyword evidence="6" id="KW-1185">Reference proteome</keyword>
<evidence type="ECO:0000256" key="1">
    <source>
        <dbReference type="ARBA" id="ARBA00023125"/>
    </source>
</evidence>